<dbReference type="VEuPathDB" id="FungiDB:EMCG_05461"/>
<name>A0A0G2HP20_9EURO</name>
<feature type="region of interest" description="Disordered" evidence="1">
    <location>
        <begin position="1"/>
        <end position="25"/>
    </location>
</feature>
<gene>
    <name evidence="2" type="ORF">EMCG_05461</name>
</gene>
<sequence>MAFTFNFGPERGQRRQKPNKQLAAKNERHSRILIFIFHWYDLPREVTAKIVT</sequence>
<dbReference type="EMBL" id="LCZI01001684">
    <property type="protein sequence ID" value="KKZ59163.1"/>
    <property type="molecule type" value="Genomic_DNA"/>
</dbReference>
<dbReference type="OrthoDB" id="10646103at2759"/>
<dbReference type="Proteomes" id="UP000034164">
    <property type="component" value="Unassembled WGS sequence"/>
</dbReference>
<proteinExistence type="predicted"/>
<evidence type="ECO:0000313" key="3">
    <source>
        <dbReference type="Proteomes" id="UP000034164"/>
    </source>
</evidence>
<protein>
    <submittedName>
        <fullName evidence="2">Uncharacterized protein</fullName>
    </submittedName>
</protein>
<comment type="caution">
    <text evidence="2">The sequence shown here is derived from an EMBL/GenBank/DDBJ whole genome shotgun (WGS) entry which is preliminary data.</text>
</comment>
<accession>A0A0G2HP20</accession>
<dbReference type="AlphaFoldDB" id="A0A0G2HP20"/>
<evidence type="ECO:0000256" key="1">
    <source>
        <dbReference type="SAM" id="MobiDB-lite"/>
    </source>
</evidence>
<organism evidence="2 3">
    <name type="scientific">[Emmonsia] crescens</name>
    <dbReference type="NCBI Taxonomy" id="73230"/>
    <lineage>
        <taxon>Eukaryota</taxon>
        <taxon>Fungi</taxon>
        <taxon>Dikarya</taxon>
        <taxon>Ascomycota</taxon>
        <taxon>Pezizomycotina</taxon>
        <taxon>Eurotiomycetes</taxon>
        <taxon>Eurotiomycetidae</taxon>
        <taxon>Onygenales</taxon>
        <taxon>Ajellomycetaceae</taxon>
        <taxon>Emergomyces</taxon>
    </lineage>
</organism>
<evidence type="ECO:0000313" key="2">
    <source>
        <dbReference type="EMBL" id="KKZ59163.1"/>
    </source>
</evidence>
<reference evidence="3" key="1">
    <citation type="journal article" date="2015" name="PLoS Genet.">
        <title>The dynamic genome and transcriptome of the human fungal pathogen Blastomyces and close relative Emmonsia.</title>
        <authorList>
            <person name="Munoz J.F."/>
            <person name="Gauthier G.M."/>
            <person name="Desjardins C.A."/>
            <person name="Gallo J.E."/>
            <person name="Holder J."/>
            <person name="Sullivan T.D."/>
            <person name="Marty A.J."/>
            <person name="Carmen J.C."/>
            <person name="Chen Z."/>
            <person name="Ding L."/>
            <person name="Gujja S."/>
            <person name="Magrini V."/>
            <person name="Misas E."/>
            <person name="Mitreva M."/>
            <person name="Priest M."/>
            <person name="Saif S."/>
            <person name="Whiston E.A."/>
            <person name="Young S."/>
            <person name="Zeng Q."/>
            <person name="Goldman W.E."/>
            <person name="Mardis E.R."/>
            <person name="Taylor J.W."/>
            <person name="McEwen J.G."/>
            <person name="Clay O.K."/>
            <person name="Klein B.S."/>
            <person name="Cuomo C.A."/>
        </authorList>
    </citation>
    <scope>NUCLEOTIDE SEQUENCE [LARGE SCALE GENOMIC DNA]</scope>
    <source>
        <strain evidence="3">UAMH 3008</strain>
    </source>
</reference>